<dbReference type="GO" id="GO:0008855">
    <property type="term" value="F:exodeoxyribonuclease VII activity"/>
    <property type="evidence" value="ECO:0007669"/>
    <property type="project" value="UniProtKB-UniRule"/>
</dbReference>
<dbReference type="Pfam" id="PF02609">
    <property type="entry name" value="Exonuc_VII_S"/>
    <property type="match status" value="1"/>
</dbReference>
<evidence type="ECO:0000313" key="8">
    <source>
        <dbReference type="EMBL" id="PHN06919.1"/>
    </source>
</evidence>
<evidence type="ECO:0000256" key="3">
    <source>
        <dbReference type="ARBA" id="ARBA00022722"/>
    </source>
</evidence>
<dbReference type="InterPro" id="IPR003761">
    <property type="entry name" value="Exonuc_VII_S"/>
</dbReference>
<evidence type="ECO:0000313" key="9">
    <source>
        <dbReference type="Proteomes" id="UP000223913"/>
    </source>
</evidence>
<accession>A0A2D0NFH4</accession>
<dbReference type="GO" id="GO:0009318">
    <property type="term" value="C:exodeoxyribonuclease VII complex"/>
    <property type="evidence" value="ECO:0007669"/>
    <property type="project" value="UniProtKB-UniRule"/>
</dbReference>
<feature type="coiled-coil region" evidence="7">
    <location>
        <begin position="24"/>
        <end position="51"/>
    </location>
</feature>
<comment type="caution">
    <text evidence="8">The sequence shown here is derived from an EMBL/GenBank/DDBJ whole genome shotgun (WGS) entry which is preliminary data.</text>
</comment>
<evidence type="ECO:0000256" key="1">
    <source>
        <dbReference type="ARBA" id="ARBA00009998"/>
    </source>
</evidence>
<keyword evidence="5" id="KW-0269">Exonuclease</keyword>
<dbReference type="EMBL" id="PDUD01000013">
    <property type="protein sequence ID" value="PHN06919.1"/>
    <property type="molecule type" value="Genomic_DNA"/>
</dbReference>
<evidence type="ECO:0000256" key="6">
    <source>
        <dbReference type="NCBIfam" id="TIGR01280"/>
    </source>
</evidence>
<keyword evidence="2" id="KW-0963">Cytoplasm</keyword>
<comment type="similarity">
    <text evidence="1">Belongs to the XseB family.</text>
</comment>
<protein>
    <recommendedName>
        <fullName evidence="6">Exodeoxyribonuclease VII small subunit</fullName>
        <ecNumber evidence="6">3.1.11.6</ecNumber>
    </recommendedName>
</protein>
<keyword evidence="7" id="KW-0175">Coiled coil</keyword>
<gene>
    <name evidence="8" type="primary">xseB</name>
    <name evidence="8" type="ORF">CRP01_08870</name>
</gene>
<evidence type="ECO:0000256" key="2">
    <source>
        <dbReference type="ARBA" id="ARBA00022490"/>
    </source>
</evidence>
<dbReference type="Proteomes" id="UP000223913">
    <property type="component" value="Unassembled WGS sequence"/>
</dbReference>
<dbReference type="AlphaFoldDB" id="A0A2D0NFH4"/>
<organism evidence="8 9">
    <name type="scientific">Flavilitoribacter nigricans (strain ATCC 23147 / DSM 23189 / NBRC 102662 / NCIMB 1420 / SS-2)</name>
    <name type="common">Lewinella nigricans</name>
    <dbReference type="NCBI Taxonomy" id="1122177"/>
    <lineage>
        <taxon>Bacteria</taxon>
        <taxon>Pseudomonadati</taxon>
        <taxon>Bacteroidota</taxon>
        <taxon>Saprospiria</taxon>
        <taxon>Saprospirales</taxon>
        <taxon>Lewinellaceae</taxon>
        <taxon>Flavilitoribacter</taxon>
    </lineage>
</organism>
<dbReference type="EC" id="3.1.11.6" evidence="6"/>
<evidence type="ECO:0000256" key="5">
    <source>
        <dbReference type="ARBA" id="ARBA00022839"/>
    </source>
</evidence>
<dbReference type="Gene3D" id="1.10.287.1040">
    <property type="entry name" value="Exonuclease VII, small subunit"/>
    <property type="match status" value="1"/>
</dbReference>
<dbReference type="NCBIfam" id="TIGR01280">
    <property type="entry name" value="xseB"/>
    <property type="match status" value="1"/>
</dbReference>
<proteinExistence type="inferred from homology"/>
<dbReference type="GO" id="GO:0006308">
    <property type="term" value="P:DNA catabolic process"/>
    <property type="evidence" value="ECO:0007669"/>
    <property type="project" value="UniProtKB-UniRule"/>
</dbReference>
<dbReference type="OrthoDB" id="9813898at2"/>
<dbReference type="RefSeq" id="WP_099149671.1">
    <property type="nucleotide sequence ID" value="NZ_PDUD01000013.1"/>
</dbReference>
<reference evidence="8 9" key="1">
    <citation type="submission" date="2017-10" db="EMBL/GenBank/DDBJ databases">
        <title>The draft genome sequence of Lewinella nigricans NBRC 102662.</title>
        <authorList>
            <person name="Wang K."/>
        </authorList>
    </citation>
    <scope>NUCLEOTIDE SEQUENCE [LARGE SCALE GENOMIC DNA]</scope>
    <source>
        <strain evidence="8 9">NBRC 102662</strain>
    </source>
</reference>
<evidence type="ECO:0000256" key="7">
    <source>
        <dbReference type="SAM" id="Coils"/>
    </source>
</evidence>
<keyword evidence="4" id="KW-0378">Hydrolase</keyword>
<keyword evidence="9" id="KW-1185">Reference proteome</keyword>
<dbReference type="SUPFAM" id="SSF116842">
    <property type="entry name" value="XseB-like"/>
    <property type="match status" value="1"/>
</dbReference>
<evidence type="ECO:0000256" key="4">
    <source>
        <dbReference type="ARBA" id="ARBA00022801"/>
    </source>
</evidence>
<dbReference type="InterPro" id="IPR037004">
    <property type="entry name" value="Exonuc_VII_ssu_sf"/>
</dbReference>
<keyword evidence="3" id="KW-0540">Nuclease</keyword>
<sequence length="60" mass="6863">MTYEAAMGELQDIVDALQENTLGIDDLSERLQRAAELINFCRQKLRSTEEEIQGLFSDQD</sequence>
<name>A0A2D0NFH4_FLAN2</name>